<dbReference type="Pfam" id="PF13940">
    <property type="entry name" value="Ldr_toxin"/>
    <property type="match status" value="1"/>
</dbReference>
<evidence type="ECO:0000313" key="2">
    <source>
        <dbReference type="EMBL" id="QGH29993.1"/>
    </source>
</evidence>
<evidence type="ECO:0000313" key="3">
    <source>
        <dbReference type="Proteomes" id="UP000344450"/>
    </source>
</evidence>
<keyword evidence="3" id="KW-1185">Reference proteome</keyword>
<evidence type="ECO:0000256" key="1">
    <source>
        <dbReference type="SAM" id="Phobius"/>
    </source>
</evidence>
<dbReference type="Proteomes" id="UP000344450">
    <property type="component" value="Chromosome"/>
</dbReference>
<keyword evidence="1" id="KW-1133">Transmembrane helix</keyword>
<proteinExistence type="predicted"/>
<dbReference type="RefSeq" id="WP_062779575.1">
    <property type="nucleotide sequence ID" value="NZ_CP045843.1"/>
</dbReference>
<sequence>MTLMQWVFMFWHDLGAPLIVSVLTGLILGWWHNRK</sequence>
<reference evidence="2 3" key="1">
    <citation type="submission" date="2019-10" db="EMBL/GenBank/DDBJ databases">
        <title>Complete genome sequencing of drug resistant plasmids in Kluyvera intermedia.</title>
        <authorList>
            <person name="Ke C."/>
            <person name="Jian S."/>
        </authorList>
    </citation>
    <scope>NUCLEOTIDE SEQUENCE [LARGE SCALE GENOMIC DNA]</scope>
    <source>
        <strain evidence="2 3">N2-1</strain>
    </source>
</reference>
<organism evidence="2 3">
    <name type="scientific">Kluyvera intermedia</name>
    <name type="common">Enterobacter intermedius</name>
    <dbReference type="NCBI Taxonomy" id="61648"/>
    <lineage>
        <taxon>Bacteria</taxon>
        <taxon>Pseudomonadati</taxon>
        <taxon>Pseudomonadota</taxon>
        <taxon>Gammaproteobacteria</taxon>
        <taxon>Enterobacterales</taxon>
        <taxon>Enterobacteriaceae</taxon>
        <taxon>Kluyvera</taxon>
    </lineage>
</organism>
<protein>
    <submittedName>
        <fullName evidence="2">Small toxic polypeptide LdrA/LdrC</fullName>
    </submittedName>
</protein>
<dbReference type="InterPro" id="IPR025253">
    <property type="entry name" value="Toxin_Ldr"/>
</dbReference>
<dbReference type="GeneID" id="91972760"/>
<keyword evidence="1" id="KW-0812">Transmembrane</keyword>
<feature type="transmembrane region" description="Helical" evidence="1">
    <location>
        <begin position="6"/>
        <end position="31"/>
    </location>
</feature>
<accession>A0ABX6DN50</accession>
<gene>
    <name evidence="2" type="ORF">GHC21_10130</name>
</gene>
<name>A0ABX6DN50_KLUIN</name>
<keyword evidence="1" id="KW-0472">Membrane</keyword>
<dbReference type="EMBL" id="CP045845">
    <property type="protein sequence ID" value="QGH29993.1"/>
    <property type="molecule type" value="Genomic_DNA"/>
</dbReference>